<evidence type="ECO:0000256" key="1">
    <source>
        <dbReference type="PROSITE-ProRule" id="PRU00325"/>
    </source>
</evidence>
<gene>
    <name evidence="3" type="ORF">H5P30_21665</name>
</gene>
<reference evidence="3 4" key="1">
    <citation type="submission" date="2020-07" db="EMBL/GenBank/DDBJ databases">
        <authorList>
            <person name="Feng X."/>
        </authorList>
    </citation>
    <scope>NUCLEOTIDE SEQUENCE [LARGE SCALE GENOMIC DNA]</scope>
    <source>
        <strain evidence="3 4">JCM14086</strain>
    </source>
</reference>
<dbReference type="EMBL" id="JACHVA010000143">
    <property type="protein sequence ID" value="MBC2604397.1"/>
    <property type="molecule type" value="Genomic_DNA"/>
</dbReference>
<dbReference type="AlphaFoldDB" id="A0A7X1B2N5"/>
<evidence type="ECO:0000259" key="2">
    <source>
        <dbReference type="PROSITE" id="PS50966"/>
    </source>
</evidence>
<organism evidence="3 4">
    <name type="scientific">Puniceicoccus vermicola</name>
    <dbReference type="NCBI Taxonomy" id="388746"/>
    <lineage>
        <taxon>Bacteria</taxon>
        <taxon>Pseudomonadati</taxon>
        <taxon>Verrucomicrobiota</taxon>
        <taxon>Opitutia</taxon>
        <taxon>Puniceicoccales</taxon>
        <taxon>Puniceicoccaceae</taxon>
        <taxon>Puniceicoccus</taxon>
    </lineage>
</organism>
<accession>A0A7X1B2N5</accession>
<keyword evidence="1" id="KW-0862">Zinc</keyword>
<dbReference type="Proteomes" id="UP000525652">
    <property type="component" value="Unassembled WGS sequence"/>
</dbReference>
<keyword evidence="1" id="KW-0479">Metal-binding</keyword>
<feature type="domain" description="SWIM-type" evidence="2">
    <location>
        <begin position="143"/>
        <end position="173"/>
    </location>
</feature>
<sequence>MSMGTLRDRAAEKVRELKEEGLDPQPVTGVSARGKIANSFWGHSWCRHLELHCDYENRLPRGRSYVRNGAVVHLDIDPGEVNALVMGSELYELSIRFDPLSSQVWQSILESCRGQIGSMVELLQGKLSDKVMERVTDPGKGLFPQPGEMHFNCNCLDWADMCKHVAAVLYGIGARLDEEPELLFRLRGVNHQELLESGCATENLLAGLGNRSRRTLDVAKIRDVFGIEPEGFESLQELLAEGNPGKLDDGSAETEVEIEKEPEDPDSFDGEAIRSLRVWIGLNEKSFAAQLGISAKQLAEWEAAEGVLPLNEEQKEFLKEIQKEKSGE</sequence>
<dbReference type="RefSeq" id="WP_185695007.1">
    <property type="nucleotide sequence ID" value="NZ_JACHVA010000143.1"/>
</dbReference>
<dbReference type="PANTHER" id="PTHR38133:SF1">
    <property type="entry name" value="SLR1429 PROTEIN"/>
    <property type="match status" value="1"/>
</dbReference>
<keyword evidence="1" id="KW-0863">Zinc-finger</keyword>
<name>A0A7X1B2N5_9BACT</name>
<evidence type="ECO:0000313" key="3">
    <source>
        <dbReference type="EMBL" id="MBC2604397.1"/>
    </source>
</evidence>
<keyword evidence="4" id="KW-1185">Reference proteome</keyword>
<dbReference type="GO" id="GO:0008270">
    <property type="term" value="F:zinc ion binding"/>
    <property type="evidence" value="ECO:0007669"/>
    <property type="project" value="UniProtKB-KW"/>
</dbReference>
<protein>
    <recommendedName>
        <fullName evidence="2">SWIM-type domain-containing protein</fullName>
    </recommendedName>
</protein>
<evidence type="ECO:0000313" key="4">
    <source>
        <dbReference type="Proteomes" id="UP000525652"/>
    </source>
</evidence>
<dbReference type="InterPro" id="IPR007527">
    <property type="entry name" value="Znf_SWIM"/>
</dbReference>
<dbReference type="PROSITE" id="PS50966">
    <property type="entry name" value="ZF_SWIM"/>
    <property type="match status" value="1"/>
</dbReference>
<comment type="caution">
    <text evidence="3">The sequence shown here is derived from an EMBL/GenBank/DDBJ whole genome shotgun (WGS) entry which is preliminary data.</text>
</comment>
<dbReference type="PANTHER" id="PTHR38133">
    <property type="entry name" value="SLR1429 PROTEIN"/>
    <property type="match status" value="1"/>
</dbReference>
<proteinExistence type="predicted"/>